<dbReference type="Proteomes" id="UP000619293">
    <property type="component" value="Unassembled WGS sequence"/>
</dbReference>
<dbReference type="EMBL" id="BONG01000040">
    <property type="protein sequence ID" value="GIF92040.1"/>
    <property type="molecule type" value="Genomic_DNA"/>
</dbReference>
<keyword evidence="2" id="KW-1185">Reference proteome</keyword>
<dbReference type="Gene3D" id="2.40.350.10">
    <property type="entry name" value="SO1590-like"/>
    <property type="match status" value="1"/>
</dbReference>
<organism evidence="1 2">
    <name type="scientific">Catellatospora chokoriensis</name>
    <dbReference type="NCBI Taxonomy" id="310353"/>
    <lineage>
        <taxon>Bacteria</taxon>
        <taxon>Bacillati</taxon>
        <taxon>Actinomycetota</taxon>
        <taxon>Actinomycetes</taxon>
        <taxon>Micromonosporales</taxon>
        <taxon>Micromonosporaceae</taxon>
        <taxon>Catellatospora</taxon>
    </lineage>
</organism>
<comment type="caution">
    <text evidence="1">The sequence shown here is derived from an EMBL/GenBank/DDBJ whole genome shotgun (WGS) entry which is preliminary data.</text>
</comment>
<evidence type="ECO:0000313" key="1">
    <source>
        <dbReference type="EMBL" id="GIF92040.1"/>
    </source>
</evidence>
<evidence type="ECO:0000313" key="2">
    <source>
        <dbReference type="Proteomes" id="UP000619293"/>
    </source>
</evidence>
<protein>
    <recommendedName>
        <fullName evidence="3">DUF3224 domain-containing protein</fullName>
    </recommendedName>
</protein>
<dbReference type="SUPFAM" id="SSF159238">
    <property type="entry name" value="SO1590-like"/>
    <property type="match status" value="1"/>
</dbReference>
<name>A0A8J3K7B3_9ACTN</name>
<dbReference type="Pfam" id="PF11528">
    <property type="entry name" value="DUF3224"/>
    <property type="match status" value="1"/>
</dbReference>
<dbReference type="AlphaFoldDB" id="A0A8J3K7B3"/>
<evidence type="ECO:0008006" key="3">
    <source>
        <dbReference type="Google" id="ProtNLM"/>
    </source>
</evidence>
<dbReference type="InterPro" id="IPR023159">
    <property type="entry name" value="SO1590-like_sf"/>
</dbReference>
<sequence length="166" mass="17409">MLYSSDVRLRSLSRIFKTAPGTRKYGSGMTDPNSSAPATARTLTAEFEVTGWDPSVYDEPAEGPALARVTVRKNFRGAVDGASVAEVLTAAGPDGRGYVASERFTGSIDGRAGTVVFQHWGLDDGNDPRTFGHIVAGSGTGQLVGLAGEITLVHDEAGARVTLVLR</sequence>
<gene>
    <name evidence="1" type="ORF">Cch02nite_54840</name>
</gene>
<proteinExistence type="predicted"/>
<dbReference type="InterPro" id="IPR021607">
    <property type="entry name" value="DUF3224"/>
</dbReference>
<reference evidence="1 2" key="1">
    <citation type="submission" date="2021-01" db="EMBL/GenBank/DDBJ databases">
        <title>Whole genome shotgun sequence of Catellatospora chokoriensis NBRC 107358.</title>
        <authorList>
            <person name="Komaki H."/>
            <person name="Tamura T."/>
        </authorList>
    </citation>
    <scope>NUCLEOTIDE SEQUENCE [LARGE SCALE GENOMIC DNA]</scope>
    <source>
        <strain evidence="1 2">NBRC 107358</strain>
    </source>
</reference>
<accession>A0A8J3K7B3</accession>